<reference evidence="1" key="2">
    <citation type="journal article" date="2020" name="Nat. Commun.">
        <title>Large-scale genome sequencing of mycorrhizal fungi provides insights into the early evolution of symbiotic traits.</title>
        <authorList>
            <person name="Miyauchi S."/>
            <person name="Kiss E."/>
            <person name="Kuo A."/>
            <person name="Drula E."/>
            <person name="Kohler A."/>
            <person name="Sanchez-Garcia M."/>
            <person name="Morin E."/>
            <person name="Andreopoulos B."/>
            <person name="Barry K.W."/>
            <person name="Bonito G."/>
            <person name="Buee M."/>
            <person name="Carver A."/>
            <person name="Chen C."/>
            <person name="Cichocki N."/>
            <person name="Clum A."/>
            <person name="Culley D."/>
            <person name="Crous P.W."/>
            <person name="Fauchery L."/>
            <person name="Girlanda M."/>
            <person name="Hayes R.D."/>
            <person name="Keri Z."/>
            <person name="LaButti K."/>
            <person name="Lipzen A."/>
            <person name="Lombard V."/>
            <person name="Magnuson J."/>
            <person name="Maillard F."/>
            <person name="Murat C."/>
            <person name="Nolan M."/>
            <person name="Ohm R.A."/>
            <person name="Pangilinan J."/>
            <person name="Pereira M.F."/>
            <person name="Perotto S."/>
            <person name="Peter M."/>
            <person name="Pfister S."/>
            <person name="Riley R."/>
            <person name="Sitrit Y."/>
            <person name="Stielow J.B."/>
            <person name="Szollosi G."/>
            <person name="Zifcakova L."/>
            <person name="Stursova M."/>
            <person name="Spatafora J.W."/>
            <person name="Tedersoo L."/>
            <person name="Vaario L.M."/>
            <person name="Yamada A."/>
            <person name="Yan M."/>
            <person name="Wang P."/>
            <person name="Xu J."/>
            <person name="Bruns T."/>
            <person name="Baldrian P."/>
            <person name="Vilgalys R."/>
            <person name="Dunand C."/>
            <person name="Henrissat B."/>
            <person name="Grigoriev I.V."/>
            <person name="Hibbett D."/>
            <person name="Nagy L.G."/>
            <person name="Martin F.M."/>
        </authorList>
    </citation>
    <scope>NUCLEOTIDE SEQUENCE</scope>
    <source>
        <strain evidence="1">P2</strain>
    </source>
</reference>
<organism evidence="1 2">
    <name type="scientific">Thelephora ganbajun</name>
    <name type="common">Ganba fungus</name>
    <dbReference type="NCBI Taxonomy" id="370292"/>
    <lineage>
        <taxon>Eukaryota</taxon>
        <taxon>Fungi</taxon>
        <taxon>Dikarya</taxon>
        <taxon>Basidiomycota</taxon>
        <taxon>Agaricomycotina</taxon>
        <taxon>Agaricomycetes</taxon>
        <taxon>Thelephorales</taxon>
        <taxon>Thelephoraceae</taxon>
        <taxon>Thelephora</taxon>
    </lineage>
</organism>
<dbReference type="Proteomes" id="UP000886501">
    <property type="component" value="Unassembled WGS sequence"/>
</dbReference>
<keyword evidence="2" id="KW-1185">Reference proteome</keyword>
<comment type="caution">
    <text evidence="1">The sequence shown here is derived from an EMBL/GenBank/DDBJ whole genome shotgun (WGS) entry which is preliminary data.</text>
</comment>
<accession>A0ACB6ZP05</accession>
<reference evidence="1" key="1">
    <citation type="submission" date="2019-10" db="EMBL/GenBank/DDBJ databases">
        <authorList>
            <consortium name="DOE Joint Genome Institute"/>
            <person name="Kuo A."/>
            <person name="Miyauchi S."/>
            <person name="Kiss E."/>
            <person name="Drula E."/>
            <person name="Kohler A."/>
            <person name="Sanchez-Garcia M."/>
            <person name="Andreopoulos B."/>
            <person name="Barry K.W."/>
            <person name="Bonito G."/>
            <person name="Buee M."/>
            <person name="Carver A."/>
            <person name="Chen C."/>
            <person name="Cichocki N."/>
            <person name="Clum A."/>
            <person name="Culley D."/>
            <person name="Crous P.W."/>
            <person name="Fauchery L."/>
            <person name="Girlanda M."/>
            <person name="Hayes R."/>
            <person name="Keri Z."/>
            <person name="Labutti K."/>
            <person name="Lipzen A."/>
            <person name="Lombard V."/>
            <person name="Magnuson J."/>
            <person name="Maillard F."/>
            <person name="Morin E."/>
            <person name="Murat C."/>
            <person name="Nolan M."/>
            <person name="Ohm R."/>
            <person name="Pangilinan J."/>
            <person name="Pereira M."/>
            <person name="Perotto S."/>
            <person name="Peter M."/>
            <person name="Riley R."/>
            <person name="Sitrit Y."/>
            <person name="Stielow B."/>
            <person name="Szollosi G."/>
            <person name="Zifcakova L."/>
            <person name="Stursova M."/>
            <person name="Spatafora J.W."/>
            <person name="Tedersoo L."/>
            <person name="Vaario L.-M."/>
            <person name="Yamada A."/>
            <person name="Yan M."/>
            <person name="Wang P."/>
            <person name="Xu J."/>
            <person name="Bruns T."/>
            <person name="Baldrian P."/>
            <person name="Vilgalys R."/>
            <person name="Henrissat B."/>
            <person name="Grigoriev I.V."/>
            <person name="Hibbett D."/>
            <person name="Nagy L.G."/>
            <person name="Martin F.M."/>
        </authorList>
    </citation>
    <scope>NUCLEOTIDE SEQUENCE</scope>
    <source>
        <strain evidence="1">P2</strain>
    </source>
</reference>
<sequence length="190" mass="21298">MAAQTMMGPGYPLGLFSDYSNHGIEFSVKIREKEQNWLEIFTSDDQIYMTIVGRDRKFLFDNQGSPILNVRNKTLNFGGEYQIFEGEADTLSLFTVRNKWTLGGPKMIANFTNFDDRPIELQVRGKLLNSDGKILLDDQLVARFEGGILEPIAGQPNKLETVSKMTVAPLVDVAMVVTLLVCLQDISSED</sequence>
<gene>
    <name evidence="1" type="ORF">BDM02DRAFT_3110991</name>
</gene>
<evidence type="ECO:0000313" key="2">
    <source>
        <dbReference type="Proteomes" id="UP000886501"/>
    </source>
</evidence>
<name>A0ACB6ZP05_THEGA</name>
<proteinExistence type="predicted"/>
<protein>
    <submittedName>
        <fullName evidence="1">Uncharacterized protein</fullName>
    </submittedName>
</protein>
<evidence type="ECO:0000313" key="1">
    <source>
        <dbReference type="EMBL" id="KAF9651262.1"/>
    </source>
</evidence>
<dbReference type="EMBL" id="MU117977">
    <property type="protein sequence ID" value="KAF9651262.1"/>
    <property type="molecule type" value="Genomic_DNA"/>
</dbReference>